<name>A0AAV7I1N9_COTGL</name>
<evidence type="ECO:0000256" key="1">
    <source>
        <dbReference type="SAM" id="MobiDB-lite"/>
    </source>
</evidence>
<comment type="caution">
    <text evidence="2">The sequence shown here is derived from an EMBL/GenBank/DDBJ whole genome shotgun (WGS) entry which is preliminary data.</text>
</comment>
<feature type="compositionally biased region" description="Basic and acidic residues" evidence="1">
    <location>
        <begin position="35"/>
        <end position="44"/>
    </location>
</feature>
<dbReference type="Proteomes" id="UP000826195">
    <property type="component" value="Unassembled WGS sequence"/>
</dbReference>
<proteinExistence type="predicted"/>
<gene>
    <name evidence="2" type="ORF">KQX54_017441</name>
</gene>
<feature type="compositionally biased region" description="Low complexity" evidence="1">
    <location>
        <begin position="48"/>
        <end position="64"/>
    </location>
</feature>
<dbReference type="EMBL" id="JAHXZJ010002609">
    <property type="protein sequence ID" value="KAH0540445.1"/>
    <property type="molecule type" value="Genomic_DNA"/>
</dbReference>
<reference evidence="2 3" key="1">
    <citation type="journal article" date="2021" name="J. Hered.">
        <title>A chromosome-level genome assembly of the parasitoid wasp, Cotesia glomerata (Hymenoptera: Braconidae).</title>
        <authorList>
            <person name="Pinto B.J."/>
            <person name="Weis J.J."/>
            <person name="Gamble T."/>
            <person name="Ode P.J."/>
            <person name="Paul R."/>
            <person name="Zaspel J.M."/>
        </authorList>
    </citation>
    <scope>NUCLEOTIDE SEQUENCE [LARGE SCALE GENOMIC DNA]</scope>
    <source>
        <strain evidence="2">CgM1</strain>
    </source>
</reference>
<sequence>MKTAPDNNHFVSKVILIFGVCGALRCDEISKLKVQDVEDREFSRTNHQSSRSTDPPPSTSTDPQPTKPYTLTSSSTNIIEAEVIIPMNDKTSPDDVETRAMDFSLTCKFITTHSNQREA</sequence>
<evidence type="ECO:0000313" key="3">
    <source>
        <dbReference type="Proteomes" id="UP000826195"/>
    </source>
</evidence>
<organism evidence="2 3">
    <name type="scientific">Cotesia glomerata</name>
    <name type="common">Lepidopteran parasitic wasp</name>
    <name type="synonym">Apanteles glomeratus</name>
    <dbReference type="NCBI Taxonomy" id="32391"/>
    <lineage>
        <taxon>Eukaryota</taxon>
        <taxon>Metazoa</taxon>
        <taxon>Ecdysozoa</taxon>
        <taxon>Arthropoda</taxon>
        <taxon>Hexapoda</taxon>
        <taxon>Insecta</taxon>
        <taxon>Pterygota</taxon>
        <taxon>Neoptera</taxon>
        <taxon>Endopterygota</taxon>
        <taxon>Hymenoptera</taxon>
        <taxon>Apocrita</taxon>
        <taxon>Ichneumonoidea</taxon>
        <taxon>Braconidae</taxon>
        <taxon>Microgastrinae</taxon>
        <taxon>Cotesia</taxon>
    </lineage>
</organism>
<keyword evidence="3" id="KW-1185">Reference proteome</keyword>
<accession>A0AAV7I1N9</accession>
<dbReference type="AlphaFoldDB" id="A0AAV7I1N9"/>
<feature type="region of interest" description="Disordered" evidence="1">
    <location>
        <begin position="35"/>
        <end position="74"/>
    </location>
</feature>
<protein>
    <submittedName>
        <fullName evidence="2">Uncharacterized protein</fullName>
    </submittedName>
</protein>
<evidence type="ECO:0000313" key="2">
    <source>
        <dbReference type="EMBL" id="KAH0540445.1"/>
    </source>
</evidence>